<dbReference type="FunFam" id="3.40.47.10:FF:000019">
    <property type="entry name" value="Polyketide synthase type I"/>
    <property type="match status" value="1"/>
</dbReference>
<dbReference type="InterPro" id="IPR013968">
    <property type="entry name" value="PKS_KR"/>
</dbReference>
<dbReference type="InterPro" id="IPR001227">
    <property type="entry name" value="Ac_transferase_dom_sf"/>
</dbReference>
<gene>
    <name evidence="10" type="ORF">SOCE836_041190</name>
</gene>
<dbReference type="InterPro" id="IPR049900">
    <property type="entry name" value="PKS_mFAS_DH"/>
</dbReference>
<proteinExistence type="predicted"/>
<dbReference type="PANTHER" id="PTHR43775:SF37">
    <property type="entry name" value="SI:DKEY-61P9.11"/>
    <property type="match status" value="1"/>
</dbReference>
<evidence type="ECO:0000259" key="9">
    <source>
        <dbReference type="PROSITE" id="PS52019"/>
    </source>
</evidence>
<feature type="domain" description="PKS/mFAS DH" evidence="9">
    <location>
        <begin position="837"/>
        <end position="1145"/>
    </location>
</feature>
<dbReference type="SUPFAM" id="SSF51735">
    <property type="entry name" value="NAD(P)-binding Rossmann-fold domains"/>
    <property type="match status" value="3"/>
</dbReference>
<dbReference type="Gene3D" id="3.30.70.3290">
    <property type="match status" value="2"/>
</dbReference>
<reference evidence="10 11" key="1">
    <citation type="submission" date="2015-09" db="EMBL/GenBank/DDBJ databases">
        <title>Sorangium comparison.</title>
        <authorList>
            <person name="Zaburannyi N."/>
            <person name="Bunk B."/>
            <person name="Overmann J."/>
            <person name="Mueller R."/>
        </authorList>
    </citation>
    <scope>NUCLEOTIDE SEQUENCE [LARGE SCALE GENOMIC DNA]</scope>
    <source>
        <strain evidence="10 11">So ce836</strain>
    </source>
</reference>
<feature type="domain" description="Carrier" evidence="7">
    <location>
        <begin position="1710"/>
        <end position="1788"/>
    </location>
</feature>
<dbReference type="Pfam" id="PF08659">
    <property type="entry name" value="KR"/>
    <property type="match status" value="1"/>
</dbReference>
<dbReference type="GO" id="GO:0071770">
    <property type="term" value="P:DIM/DIP cell wall layer assembly"/>
    <property type="evidence" value="ECO:0007669"/>
    <property type="project" value="TreeGrafter"/>
</dbReference>
<dbReference type="Gene3D" id="3.10.129.110">
    <property type="entry name" value="Polyketide synthase dehydratase"/>
    <property type="match status" value="1"/>
</dbReference>
<dbReference type="InterPro" id="IPR036291">
    <property type="entry name" value="NAD(P)-bd_dom_sf"/>
</dbReference>
<dbReference type="GO" id="GO:0004312">
    <property type="term" value="F:fatty acid synthase activity"/>
    <property type="evidence" value="ECO:0007669"/>
    <property type="project" value="TreeGrafter"/>
</dbReference>
<evidence type="ECO:0000256" key="4">
    <source>
        <dbReference type="ARBA" id="ARBA00054155"/>
    </source>
</evidence>
<dbReference type="Pfam" id="PF16197">
    <property type="entry name" value="KAsynt_C_assoc"/>
    <property type="match status" value="1"/>
</dbReference>
<comment type="function">
    <text evidence="4">Involved in production of the polyketide antibiotic thailandamide.</text>
</comment>
<dbReference type="InterPro" id="IPR014030">
    <property type="entry name" value="Ketoacyl_synth_N"/>
</dbReference>
<dbReference type="PROSITE" id="PS00606">
    <property type="entry name" value="KS3_1"/>
    <property type="match status" value="1"/>
</dbReference>
<evidence type="ECO:0000256" key="1">
    <source>
        <dbReference type="ARBA" id="ARBA00022450"/>
    </source>
</evidence>
<feature type="compositionally biased region" description="Basic and acidic residues" evidence="6">
    <location>
        <begin position="1300"/>
        <end position="1324"/>
    </location>
</feature>
<dbReference type="CDD" id="cd00833">
    <property type="entry name" value="PKS"/>
    <property type="match status" value="1"/>
</dbReference>
<evidence type="ECO:0000256" key="5">
    <source>
        <dbReference type="PROSITE-ProRule" id="PRU01363"/>
    </source>
</evidence>
<evidence type="ECO:0000313" key="10">
    <source>
        <dbReference type="EMBL" id="AUX31983.1"/>
    </source>
</evidence>
<dbReference type="SMART" id="SM00826">
    <property type="entry name" value="PKS_DH"/>
    <property type="match status" value="1"/>
</dbReference>
<dbReference type="Gene3D" id="3.40.47.10">
    <property type="match status" value="1"/>
</dbReference>
<feature type="domain" description="Ketosynthase family 3 (KS3)" evidence="8">
    <location>
        <begin position="35"/>
        <end position="462"/>
    </location>
</feature>
<dbReference type="SUPFAM" id="SSF47336">
    <property type="entry name" value="ACP-like"/>
    <property type="match status" value="1"/>
</dbReference>
<keyword evidence="2" id="KW-0597">Phosphoprotein</keyword>
<dbReference type="InterPro" id="IPR009081">
    <property type="entry name" value="PP-bd_ACP"/>
</dbReference>
<dbReference type="InterPro" id="IPR042104">
    <property type="entry name" value="PKS_dehydratase_sf"/>
</dbReference>
<dbReference type="PROSITE" id="PS00012">
    <property type="entry name" value="PHOSPHOPANTETHEINE"/>
    <property type="match status" value="1"/>
</dbReference>
<dbReference type="CDD" id="cd08955">
    <property type="entry name" value="KR_2_FAS_SDR_x"/>
    <property type="match status" value="1"/>
</dbReference>
<accession>A0A4P2QR29</accession>
<name>A0A4P2QR29_SORCE</name>
<dbReference type="Gene3D" id="3.40.366.10">
    <property type="entry name" value="Malonyl-Coenzyme A Acyl Carrier Protein, domain 2"/>
    <property type="match status" value="2"/>
</dbReference>
<dbReference type="SMART" id="SM00823">
    <property type="entry name" value="PKS_PP"/>
    <property type="match status" value="1"/>
</dbReference>
<feature type="region of interest" description="Disordered" evidence="6">
    <location>
        <begin position="1276"/>
        <end position="1354"/>
    </location>
</feature>
<dbReference type="PROSITE" id="PS52004">
    <property type="entry name" value="KS3_2"/>
    <property type="match status" value="1"/>
</dbReference>
<dbReference type="InterPro" id="IPR016039">
    <property type="entry name" value="Thiolase-like"/>
</dbReference>
<dbReference type="RefSeq" id="WP_129575675.1">
    <property type="nucleotide sequence ID" value="NZ_CP012672.1"/>
</dbReference>
<evidence type="ECO:0000256" key="2">
    <source>
        <dbReference type="ARBA" id="ARBA00022553"/>
    </source>
</evidence>
<dbReference type="PANTHER" id="PTHR43775">
    <property type="entry name" value="FATTY ACID SYNTHASE"/>
    <property type="match status" value="1"/>
</dbReference>
<evidence type="ECO:0000313" key="11">
    <source>
        <dbReference type="Proteomes" id="UP000295497"/>
    </source>
</evidence>
<sequence length="1792" mass="187838">MKEELTEAMQAVSELVAELSPDERAVLSSLLAPRPEPIAIVGIGCRLPGGAGDPASFWRLLAERGDAVREIPADRWDVDAFYDPDPDAPGKMYTRYGAFLDRVDGFDPHFFEISPREAARMDPQQRLLLEVVWEALEDAGQPPDGLRRSRTGVFVGGSWRDYELLHTRGGSLAQVDPHTLTGDLASVLAGRVSYTLGLEGPSMMVDTACSSSLVAIHLACESLRGDRCDLALAGGASLILAPDGFVKLSKMRALSPDGRCRTFDVRASGFARGEGVGVLVLKRLSDAQRAGDRVWAVIRGSAVNHDGRSAGLSAPSSLAQRGVIRAALEAAGVSPSEVGYIEAHGTGTPLGDPIEMEVLKDIFGDPRPDGSVCAVGSVKTNIGHIEAAAGVAGVIKAVLALRHGVIPAHLHWTQLNPRISLEGTPLVIPVEARSWPRGGAERVAGVSSFGISGTNAHVVLAEAPEPERRPEGQRRGHHVITLSAKTKAALGELAARYAAALSADASIALSDVAFTANLGRARHAFRAAIVAGSTAEAAPLLAALSRGDRPAGVLSGEATARPKVAFVLSGRAGDRAGFGRHLYETEPAFREALDRCDKLFRPLLDGSVLRALLPPAGAPSAFPAGRYERPAVFALEVALCALWRAFGVEPDLVMGCGVGELTAAVVAGALSLEQAAALAAGREPPIDARPPARIGIVSCSIGRLMRPDEVSDRATWARTQRGLADLEVGVQALRAEGCGIFVALGPASGLPPAAPAVWIPSIAAPGDEVVPLLHGLAALSVRGVQVDWAKLHERRPGRRISLPTYPFQRESLWLPVRRPSGGDARRLLPRAAAEAGDPLLGERVASPMSALQFEARVAASSTPLLRMESRPGSKEAAESRPRSMHPLPEEPMLVPAAIHVGRLLAASTQALGSEEALLEDLAFPEPMLLRRRDDERISHLTLVPEPTGALFSVSIASIPADSPPDCARWTTHATGRLRDVEAGSAPAAVRPEAIGGGAAAVVDRDGFYARLEASGHRPLGAARWVERAALGPDGVSAEIAIPDGKDGVAVPLSVALLHAALEVALAAALAHPAPEGALPVPLSLSRLRYAGARRGEGPWTCAARAVPGAPGDPVTVAWTLRDSGGRAVADAVGLAIGWRSRSDLLGKLTARHAELLYELSWRPKPQAPDRSERAPARWILLAGGSELGQGLAARLEQQGGAPILVRAEAGGDRDAPLAEALRLLEADGGPSGVPVAGIVDLRAADEAPRGGQRASGDHADLRLCDSVLRLARALADRKGRAGTGAPPRLWLATRGAQAVRVHEGDGEGRSPTDVEGDGEGRSPTDVEGDGEGRSPTQVEGDGEGRSPTDVEDARGFAGAPLWGLGRVLAAEHPDLSGGLIDLDPARPPAEESMLAEHLLGADVEPEIAFRGGARYLPRVARCPGLAGAGEPIALRTGATYLITGGLGALGLVWAEWMVRRGARHVVLVGRRSPGPEAQAALAGLRAKGARVHVVQADVAQPDDVAALFRRIDAMPPLAGIVHAAGVIEDAALTTTDAASFDRVLAPKVRGSENLWAEARGRDLDFFVFFSSVSALLGNPGQAAYAAANAFQDAFAAHLRAQGAPALSIAWGPFAGAGMAHDVLDALGRRWGLSGLAPDEALTLFEHMLRWNRAHIVAMDLDPVRLSKRAAGAALPVLFAGIAAPAELSEDEGPRGQDDLARRILRSSPDERLGVLIREVTAVVQGIMGLDQRLSLNPNQRLDELGMDSMLAIEVVQGISQAFGMTLPVTMAMDHPTVAAMARYLERELGVLP</sequence>
<dbReference type="SUPFAM" id="SSF52151">
    <property type="entry name" value="FabD/lysophospholipase-like"/>
    <property type="match status" value="1"/>
</dbReference>
<dbReference type="Pfam" id="PF00698">
    <property type="entry name" value="Acyl_transf_1"/>
    <property type="match status" value="1"/>
</dbReference>
<evidence type="ECO:0000259" key="7">
    <source>
        <dbReference type="PROSITE" id="PS50075"/>
    </source>
</evidence>
<dbReference type="SMART" id="SM00822">
    <property type="entry name" value="PKS_KR"/>
    <property type="match status" value="1"/>
</dbReference>
<dbReference type="SMART" id="SM01294">
    <property type="entry name" value="PKS_PP_betabranch"/>
    <property type="match status" value="1"/>
</dbReference>
<dbReference type="Pfam" id="PF00550">
    <property type="entry name" value="PP-binding"/>
    <property type="match status" value="1"/>
</dbReference>
<dbReference type="InterPro" id="IPR014043">
    <property type="entry name" value="Acyl_transferase_dom"/>
</dbReference>
<dbReference type="GO" id="GO:0005737">
    <property type="term" value="C:cytoplasm"/>
    <property type="evidence" value="ECO:0007669"/>
    <property type="project" value="TreeGrafter"/>
</dbReference>
<dbReference type="Gene3D" id="3.40.50.720">
    <property type="entry name" value="NAD(P)-binding Rossmann-like Domain"/>
    <property type="match status" value="1"/>
</dbReference>
<evidence type="ECO:0000256" key="3">
    <source>
        <dbReference type="ARBA" id="ARBA00022679"/>
    </source>
</evidence>
<dbReference type="InterPro" id="IPR020841">
    <property type="entry name" value="PKS_Beta-ketoAc_synthase_dom"/>
</dbReference>
<protein>
    <submittedName>
        <fullName evidence="10">Uncharacterized protein</fullName>
    </submittedName>
</protein>
<dbReference type="PROSITE" id="PS50075">
    <property type="entry name" value="CARRIER"/>
    <property type="match status" value="1"/>
</dbReference>
<dbReference type="InterPro" id="IPR016035">
    <property type="entry name" value="Acyl_Trfase/lysoPLipase"/>
</dbReference>
<dbReference type="EMBL" id="CP012672">
    <property type="protein sequence ID" value="AUX31983.1"/>
    <property type="molecule type" value="Genomic_DNA"/>
</dbReference>
<feature type="region of interest" description="N-terminal hotdog fold" evidence="5">
    <location>
        <begin position="837"/>
        <end position="984"/>
    </location>
</feature>
<feature type="compositionally biased region" description="Basic and acidic residues" evidence="6">
    <location>
        <begin position="1342"/>
        <end position="1354"/>
    </location>
</feature>
<dbReference type="InterPro" id="IPR006162">
    <property type="entry name" value="Ppantetheine_attach_site"/>
</dbReference>
<dbReference type="InterPro" id="IPR018201">
    <property type="entry name" value="Ketoacyl_synth_AS"/>
</dbReference>
<dbReference type="GO" id="GO:0031177">
    <property type="term" value="F:phosphopantetheine binding"/>
    <property type="evidence" value="ECO:0007669"/>
    <property type="project" value="InterPro"/>
</dbReference>
<dbReference type="PROSITE" id="PS52019">
    <property type="entry name" value="PKS_MFAS_DH"/>
    <property type="match status" value="1"/>
</dbReference>
<dbReference type="InterPro" id="IPR032821">
    <property type="entry name" value="PKS_assoc"/>
</dbReference>
<dbReference type="SMART" id="SM00825">
    <property type="entry name" value="PKS_KS"/>
    <property type="match status" value="1"/>
</dbReference>
<dbReference type="Pfam" id="PF02801">
    <property type="entry name" value="Ketoacyl-synt_C"/>
    <property type="match status" value="1"/>
</dbReference>
<evidence type="ECO:0000256" key="6">
    <source>
        <dbReference type="SAM" id="MobiDB-lite"/>
    </source>
</evidence>
<dbReference type="SMART" id="SM00827">
    <property type="entry name" value="PKS_AT"/>
    <property type="match status" value="1"/>
</dbReference>
<dbReference type="Proteomes" id="UP000295497">
    <property type="component" value="Chromosome"/>
</dbReference>
<dbReference type="GO" id="GO:0005886">
    <property type="term" value="C:plasma membrane"/>
    <property type="evidence" value="ECO:0007669"/>
    <property type="project" value="TreeGrafter"/>
</dbReference>
<dbReference type="InterPro" id="IPR036736">
    <property type="entry name" value="ACP-like_sf"/>
</dbReference>
<dbReference type="SUPFAM" id="SSF53901">
    <property type="entry name" value="Thiolase-like"/>
    <property type="match status" value="1"/>
</dbReference>
<dbReference type="InterPro" id="IPR020807">
    <property type="entry name" value="PKS_DH"/>
</dbReference>
<dbReference type="InterPro" id="IPR020806">
    <property type="entry name" value="PKS_PP-bd"/>
</dbReference>
<dbReference type="InterPro" id="IPR050091">
    <property type="entry name" value="PKS_NRPS_Biosynth_Enz"/>
</dbReference>
<keyword evidence="3" id="KW-0808">Transferase</keyword>
<dbReference type="Pfam" id="PF00109">
    <property type="entry name" value="ketoacyl-synt"/>
    <property type="match status" value="1"/>
</dbReference>
<dbReference type="InterPro" id="IPR014031">
    <property type="entry name" value="Ketoacyl_synth_C"/>
</dbReference>
<evidence type="ECO:0000259" key="8">
    <source>
        <dbReference type="PROSITE" id="PS52004"/>
    </source>
</evidence>
<feature type="compositionally biased region" description="Basic and acidic residues" evidence="6">
    <location>
        <begin position="867"/>
        <end position="881"/>
    </location>
</feature>
<keyword evidence="1" id="KW-0596">Phosphopantetheine</keyword>
<dbReference type="Gene3D" id="1.10.1200.10">
    <property type="entry name" value="ACP-like"/>
    <property type="match status" value="1"/>
</dbReference>
<organism evidence="10 11">
    <name type="scientific">Sorangium cellulosum</name>
    <name type="common">Polyangium cellulosum</name>
    <dbReference type="NCBI Taxonomy" id="56"/>
    <lineage>
        <taxon>Bacteria</taxon>
        <taxon>Pseudomonadati</taxon>
        <taxon>Myxococcota</taxon>
        <taxon>Polyangia</taxon>
        <taxon>Polyangiales</taxon>
        <taxon>Polyangiaceae</taxon>
        <taxon>Sorangium</taxon>
    </lineage>
</organism>
<feature type="region of interest" description="Disordered" evidence="6">
    <location>
        <begin position="864"/>
        <end position="888"/>
    </location>
</feature>
<dbReference type="GO" id="GO:0006633">
    <property type="term" value="P:fatty acid biosynthetic process"/>
    <property type="evidence" value="ECO:0007669"/>
    <property type="project" value="InterPro"/>
</dbReference>
<comment type="caution">
    <text evidence="5">Lacks conserved residue(s) required for the propagation of feature annotation.</text>
</comment>
<dbReference type="InterPro" id="IPR057326">
    <property type="entry name" value="KR_dom"/>
</dbReference>
<dbReference type="GO" id="GO:0004315">
    <property type="term" value="F:3-oxoacyl-[acyl-carrier-protein] synthase activity"/>
    <property type="evidence" value="ECO:0007669"/>
    <property type="project" value="InterPro"/>
</dbReference>
<feature type="region of interest" description="C-terminal hotdog fold" evidence="5">
    <location>
        <begin position="999"/>
        <end position="1145"/>
    </location>
</feature>